<dbReference type="EMBL" id="CM000883">
    <property type="protein sequence ID" value="KQJ88561.1"/>
    <property type="molecule type" value="Genomic_DNA"/>
</dbReference>
<organism evidence="1">
    <name type="scientific">Brachypodium distachyon</name>
    <name type="common">Purple false brome</name>
    <name type="synonym">Trachynia distachya</name>
    <dbReference type="NCBI Taxonomy" id="15368"/>
    <lineage>
        <taxon>Eukaryota</taxon>
        <taxon>Viridiplantae</taxon>
        <taxon>Streptophyta</taxon>
        <taxon>Embryophyta</taxon>
        <taxon>Tracheophyta</taxon>
        <taxon>Spermatophyta</taxon>
        <taxon>Magnoliopsida</taxon>
        <taxon>Liliopsida</taxon>
        <taxon>Poales</taxon>
        <taxon>Poaceae</taxon>
        <taxon>BOP clade</taxon>
        <taxon>Pooideae</taxon>
        <taxon>Stipodae</taxon>
        <taxon>Brachypodieae</taxon>
        <taxon>Brachypodium</taxon>
    </lineage>
</organism>
<gene>
    <name evidence="1" type="ORF">BRADI_4g19553v3</name>
</gene>
<evidence type="ECO:0000313" key="1">
    <source>
        <dbReference type="EMBL" id="KQJ88561.1"/>
    </source>
</evidence>
<evidence type="ECO:0000313" key="3">
    <source>
        <dbReference type="Proteomes" id="UP000008810"/>
    </source>
</evidence>
<accession>A0A0Q3PGX7</accession>
<reference evidence="2" key="3">
    <citation type="submission" date="2018-08" db="UniProtKB">
        <authorList>
            <consortium name="EnsemblPlants"/>
        </authorList>
    </citation>
    <scope>IDENTIFICATION</scope>
    <source>
        <strain evidence="2">cv. Bd21</strain>
    </source>
</reference>
<dbReference type="Proteomes" id="UP000008810">
    <property type="component" value="Chromosome 4"/>
</dbReference>
<name>A0A0Q3PGX7_BRADI</name>
<dbReference type="OrthoDB" id="1210636at2759"/>
<keyword evidence="3" id="KW-1185">Reference proteome</keyword>
<reference evidence="1" key="2">
    <citation type="submission" date="2017-06" db="EMBL/GenBank/DDBJ databases">
        <title>WGS assembly of Brachypodium distachyon.</title>
        <authorList>
            <consortium name="The International Brachypodium Initiative"/>
            <person name="Lucas S."/>
            <person name="Harmon-Smith M."/>
            <person name="Lail K."/>
            <person name="Tice H."/>
            <person name="Grimwood J."/>
            <person name="Bruce D."/>
            <person name="Barry K."/>
            <person name="Shu S."/>
            <person name="Lindquist E."/>
            <person name="Wang M."/>
            <person name="Pitluck S."/>
            <person name="Vogel J.P."/>
            <person name="Garvin D.F."/>
            <person name="Mockler T.C."/>
            <person name="Schmutz J."/>
            <person name="Rokhsar D."/>
            <person name="Bevan M.W."/>
        </authorList>
    </citation>
    <scope>NUCLEOTIDE SEQUENCE</scope>
    <source>
        <strain evidence="1">Bd21</strain>
    </source>
</reference>
<dbReference type="EnsemblPlants" id="KQJ88561">
    <property type="protein sequence ID" value="KQJ88561"/>
    <property type="gene ID" value="BRADI_4g19553v3"/>
</dbReference>
<dbReference type="Gramene" id="KQJ88561">
    <property type="protein sequence ID" value="KQJ88561"/>
    <property type="gene ID" value="BRADI_4g19553v3"/>
</dbReference>
<sequence>MWTCGWGTPPLKDQFPSLYRIATNHQAYVAEVMTVMPSNIAFGRNIVGTRLILWEELCANLVSVQLDDQPDSFSWMLSFAGSYFVKSVYDFFC</sequence>
<dbReference type="PANTHER" id="PTHR36617">
    <property type="entry name" value="PROTEIN, PUTATIVE-RELATED"/>
    <property type="match status" value="1"/>
</dbReference>
<dbReference type="AlphaFoldDB" id="A0A0Q3PGX7"/>
<proteinExistence type="predicted"/>
<dbReference type="InParanoid" id="A0A0Q3PGX7"/>
<dbReference type="PANTHER" id="PTHR36617:SF5">
    <property type="entry name" value="OS05G0421675 PROTEIN"/>
    <property type="match status" value="1"/>
</dbReference>
<protein>
    <submittedName>
        <fullName evidence="1 2">Uncharacterized protein</fullName>
    </submittedName>
</protein>
<evidence type="ECO:0000313" key="2">
    <source>
        <dbReference type="EnsemblPlants" id="KQJ88561"/>
    </source>
</evidence>
<reference evidence="1 2" key="1">
    <citation type="journal article" date="2010" name="Nature">
        <title>Genome sequencing and analysis of the model grass Brachypodium distachyon.</title>
        <authorList>
            <consortium name="International Brachypodium Initiative"/>
        </authorList>
    </citation>
    <scope>NUCLEOTIDE SEQUENCE [LARGE SCALE GENOMIC DNA]</scope>
    <source>
        <strain evidence="1 2">Bd21</strain>
    </source>
</reference>